<gene>
    <name evidence="2" type="ORF">A10D4_03105</name>
</gene>
<evidence type="ECO:0000313" key="3">
    <source>
        <dbReference type="Proteomes" id="UP000014115"/>
    </source>
</evidence>
<dbReference type="Proteomes" id="UP000014115">
    <property type="component" value="Unassembled WGS sequence"/>
</dbReference>
<feature type="signal peptide" evidence="1">
    <location>
        <begin position="1"/>
        <end position="22"/>
    </location>
</feature>
<sequence>MRLFIAFVAVALLTGCATPSNSTTSATQQRQQNNADSRFTQLADNIWQQQVLLNPVSASARDHREFDGQLQDMSPAAVKARYEKQKGWLEQLQAVDVSQLNEQNQINHAMLVYGIKNDVDEYRFNAHYMPLTAEGSFHSSLAFLPSYHPFRDKADYQSYLDRLAAIPTYMEQQTDWLRKAMSEGYTQPAAAMAGFEESIYAYIVQQPEDSVYYRPFQKKPEFIGADEWANLQQQAANVIDDAVMPAYQNYFEFMVTRYLPNARDSVGASELPNGEAFYNNRIKHYTTTDMTAAQIHELGLTEVKRIRAEMDAVIAKTGFDGSFSEFTDFLRNDPQFYPKSADELLRYASFIAKKMDGKLPGLFKTLPRKPYGVAPVPAEIAPKYTTGRYSGSSRDDQAGFYWVNTYALDRRPLYQMEALTLHEAVPGHHLQIALANEMDDLPEYRRSTYISAFGEGWGLYAEYLGIEAGFYQDPYSEFGRLSYEMWRAARLVVDTGMHAMGWSRQQAIDFMASNTALSLHNVTTEIDRYITWPAQALSYKLGELTIKRLRQEAETALGADFDLREFHDAVLKNGSVPLDVLEQQIRQWIKAQTAV</sequence>
<dbReference type="AlphaFoldDB" id="K2KSE5"/>
<dbReference type="Pfam" id="PF05960">
    <property type="entry name" value="DUF885"/>
    <property type="match status" value="1"/>
</dbReference>
<reference evidence="2 3" key="1">
    <citation type="journal article" date="2012" name="J. Bacteriol.">
        <title>Genome Sequence of Idiomarina xiamenensis Type Strain 10-D-4.</title>
        <authorList>
            <person name="Lai Q."/>
            <person name="Wang L."/>
            <person name="Wang W."/>
            <person name="Shao Z."/>
        </authorList>
    </citation>
    <scope>NUCLEOTIDE SEQUENCE [LARGE SCALE GENOMIC DNA]</scope>
    <source>
        <strain evidence="2 3">10-D-4</strain>
    </source>
</reference>
<dbReference type="STRING" id="740709.A10D4_03105"/>
<dbReference type="PATRIC" id="fig|740709.3.peg.623"/>
<keyword evidence="3" id="KW-1185">Reference proteome</keyword>
<evidence type="ECO:0008006" key="4">
    <source>
        <dbReference type="Google" id="ProtNLM"/>
    </source>
</evidence>
<dbReference type="RefSeq" id="WP_008487663.1">
    <property type="nucleotide sequence ID" value="NZ_AMRG01000003.1"/>
</dbReference>
<dbReference type="EMBL" id="AMRG01000003">
    <property type="protein sequence ID" value="EKE85299.1"/>
    <property type="molecule type" value="Genomic_DNA"/>
</dbReference>
<dbReference type="PANTHER" id="PTHR33361">
    <property type="entry name" value="GLR0591 PROTEIN"/>
    <property type="match status" value="1"/>
</dbReference>
<keyword evidence="1" id="KW-0732">Signal</keyword>
<dbReference type="eggNOG" id="COG4805">
    <property type="taxonomic scope" value="Bacteria"/>
</dbReference>
<organism evidence="2 3">
    <name type="scientific">Idiomarina xiamenensis 10-D-4</name>
    <dbReference type="NCBI Taxonomy" id="740709"/>
    <lineage>
        <taxon>Bacteria</taxon>
        <taxon>Pseudomonadati</taxon>
        <taxon>Pseudomonadota</taxon>
        <taxon>Gammaproteobacteria</taxon>
        <taxon>Alteromonadales</taxon>
        <taxon>Idiomarinaceae</taxon>
        <taxon>Idiomarina</taxon>
    </lineage>
</organism>
<proteinExistence type="predicted"/>
<dbReference type="PROSITE" id="PS51257">
    <property type="entry name" value="PROKAR_LIPOPROTEIN"/>
    <property type="match status" value="1"/>
</dbReference>
<comment type="caution">
    <text evidence="2">The sequence shown here is derived from an EMBL/GenBank/DDBJ whole genome shotgun (WGS) entry which is preliminary data.</text>
</comment>
<accession>K2KSE5</accession>
<feature type="chain" id="PRO_5003863151" description="DUF885 domain-containing protein" evidence="1">
    <location>
        <begin position="23"/>
        <end position="595"/>
    </location>
</feature>
<evidence type="ECO:0000313" key="2">
    <source>
        <dbReference type="EMBL" id="EKE85299.1"/>
    </source>
</evidence>
<protein>
    <recommendedName>
        <fullName evidence="4">DUF885 domain-containing protein</fullName>
    </recommendedName>
</protein>
<dbReference type="InterPro" id="IPR010281">
    <property type="entry name" value="DUF885"/>
</dbReference>
<evidence type="ECO:0000256" key="1">
    <source>
        <dbReference type="SAM" id="SignalP"/>
    </source>
</evidence>
<name>K2KSE5_9GAMM</name>
<dbReference type="PANTHER" id="PTHR33361:SF2">
    <property type="entry name" value="DUF885 DOMAIN-CONTAINING PROTEIN"/>
    <property type="match status" value="1"/>
</dbReference>
<dbReference type="OrthoDB" id="9769898at2"/>